<dbReference type="STRING" id="698738.OLEAN_C07030"/>
<gene>
    <name evidence="1" type="ORF">OLEAN_C07030</name>
</gene>
<dbReference type="HOGENOM" id="CLU_2024360_0_0_6"/>
<dbReference type="KEGG" id="oai:OLEAN_C07030"/>
<name>R4YRY9_OLEAN</name>
<dbReference type="Proteomes" id="UP000032749">
    <property type="component" value="Chromosome"/>
</dbReference>
<protein>
    <submittedName>
        <fullName evidence="1">Uncharacterized protein</fullName>
    </submittedName>
</protein>
<proteinExistence type="predicted"/>
<organism evidence="1 2">
    <name type="scientific">Oleispira antarctica RB-8</name>
    <dbReference type="NCBI Taxonomy" id="698738"/>
    <lineage>
        <taxon>Bacteria</taxon>
        <taxon>Pseudomonadati</taxon>
        <taxon>Pseudomonadota</taxon>
        <taxon>Gammaproteobacteria</taxon>
        <taxon>Oceanospirillales</taxon>
        <taxon>Oceanospirillaceae</taxon>
        <taxon>Oleispira</taxon>
    </lineage>
</organism>
<dbReference type="EMBL" id="FO203512">
    <property type="protein sequence ID" value="CCK74879.1"/>
    <property type="molecule type" value="Genomic_DNA"/>
</dbReference>
<dbReference type="OrthoDB" id="1374990at2"/>
<sequence length="122" mass="14213">MVDMEYNLYDIFEKISVRTGMYIGEQNLSNLRSYIGGYEIAMYSVKAQNNTAPDFSDFHNWVAKKYGFYESTAGWHNMILAVEMGLPVKGINWESYSKEASEAQHKQSLVRFFRLVQEFRNA</sequence>
<dbReference type="AlphaFoldDB" id="R4YRY9"/>
<reference evidence="1 2" key="1">
    <citation type="journal article" date="2013" name="Nat. Commun.">
        <title>Genome sequence and functional genomic analysis of the oil-degrading bacterium Oleispira antarctica.</title>
        <authorList>
            <person name="Kube M."/>
            <person name="Chernikova T.N."/>
            <person name="Al-Ramahi Y."/>
            <person name="Beloqui A."/>
            <person name="Lopez-Cortez N."/>
            <person name="Guazzaroni M.E."/>
            <person name="Heipieper H.J."/>
            <person name="Klages S."/>
            <person name="Kotsyurbenko O.R."/>
            <person name="Langer I."/>
            <person name="Nechitaylo T.Y."/>
            <person name="Lunsdorf H."/>
            <person name="Fernandez M."/>
            <person name="Juarez S."/>
            <person name="Ciordia S."/>
            <person name="Singer A."/>
            <person name="Kagan O."/>
            <person name="Egorova O."/>
            <person name="Petit P.A."/>
            <person name="Stogios P."/>
            <person name="Kim Y."/>
            <person name="Tchigvintsev A."/>
            <person name="Flick R."/>
            <person name="Denaro R."/>
            <person name="Genovese M."/>
            <person name="Albar J.P."/>
            <person name="Reva O.N."/>
            <person name="Martinez-Gomariz M."/>
            <person name="Tran H."/>
            <person name="Ferrer M."/>
            <person name="Savchenko A."/>
            <person name="Yakunin A.F."/>
            <person name="Yakimov M.M."/>
            <person name="Golyshina O.V."/>
            <person name="Reinhardt R."/>
            <person name="Golyshin P.N."/>
        </authorList>
    </citation>
    <scope>NUCLEOTIDE SEQUENCE [LARGE SCALE GENOMIC DNA]</scope>
</reference>
<evidence type="ECO:0000313" key="2">
    <source>
        <dbReference type="Proteomes" id="UP000032749"/>
    </source>
</evidence>
<accession>R4YRY9</accession>
<evidence type="ECO:0000313" key="1">
    <source>
        <dbReference type="EMBL" id="CCK74879.1"/>
    </source>
</evidence>
<keyword evidence="2" id="KW-1185">Reference proteome</keyword>